<protein>
    <recommendedName>
        <fullName evidence="3">DUF4388 domain-containing protein</fullName>
    </recommendedName>
</protein>
<evidence type="ECO:0000313" key="1">
    <source>
        <dbReference type="EMBL" id="XAF56222.1"/>
    </source>
</evidence>
<sequence>MSIQRRHTAQQLGDCFKVAAELALPVLGRQSRHLDGLTDIQLVHGIVSGQGKLSGLRFTHAWVEGLDDNGVKYVVDASNGREVALPSDLYYLIGKISPSECVRFTPEQARRHLLDAGHYGPWCGAPFEHEDPVPGVAA</sequence>
<evidence type="ECO:0008006" key="3">
    <source>
        <dbReference type="Google" id="ProtNLM"/>
    </source>
</evidence>
<keyword evidence="2" id="KW-1185">Reference proteome</keyword>
<organism evidence="1 2">
    <name type="scientific">Marinobacter alkaliphilus</name>
    <dbReference type="NCBI Taxonomy" id="254719"/>
    <lineage>
        <taxon>Bacteria</taxon>
        <taxon>Pseudomonadati</taxon>
        <taxon>Pseudomonadota</taxon>
        <taxon>Gammaproteobacteria</taxon>
        <taxon>Pseudomonadales</taxon>
        <taxon>Marinobacteraceae</taxon>
        <taxon>Marinobacter</taxon>
    </lineage>
</organism>
<name>A0ABZ3EB10_9GAMM</name>
<gene>
    <name evidence="1" type="ORF">AAGT77_20085</name>
</gene>
<geneLocation type="plasmid" evidence="1 2">
    <name>unnamed2</name>
</geneLocation>
<dbReference type="RefSeq" id="WP_342632770.1">
    <property type="nucleotide sequence ID" value="NZ_CP152382.1"/>
</dbReference>
<proteinExistence type="predicted"/>
<dbReference type="Proteomes" id="UP001445268">
    <property type="component" value="Plasmid unnamed2"/>
</dbReference>
<dbReference type="EMBL" id="CP152382">
    <property type="protein sequence ID" value="XAF56222.1"/>
    <property type="molecule type" value="Genomic_DNA"/>
</dbReference>
<accession>A0ABZ3EB10</accession>
<reference evidence="1 2" key="1">
    <citation type="submission" date="2024-04" db="EMBL/GenBank/DDBJ databases">
        <title>Marinobacter sp. SBY-1.</title>
        <authorList>
            <person name="Pan C."/>
        </authorList>
    </citation>
    <scope>NUCLEOTIDE SEQUENCE [LARGE SCALE GENOMIC DNA]</scope>
    <source>
        <strain evidence="1 2">SBY-1</strain>
        <plasmid evidence="1 2">unnamed2</plasmid>
    </source>
</reference>
<keyword evidence="1" id="KW-0614">Plasmid</keyword>
<evidence type="ECO:0000313" key="2">
    <source>
        <dbReference type="Proteomes" id="UP001445268"/>
    </source>
</evidence>